<evidence type="ECO:0000313" key="3">
    <source>
        <dbReference type="Proteomes" id="UP000319516"/>
    </source>
</evidence>
<feature type="domain" description="Glyoxalase-like" evidence="1">
    <location>
        <begin position="5"/>
        <end position="177"/>
    </location>
</feature>
<dbReference type="InterPro" id="IPR029068">
    <property type="entry name" value="Glyas_Bleomycin-R_OHBP_Dase"/>
</dbReference>
<gene>
    <name evidence="2" type="ORF">FB467_0182</name>
</gene>
<dbReference type="AlphaFoldDB" id="A0A542YM10"/>
<dbReference type="PANTHER" id="PTHR40265">
    <property type="entry name" value="BLL2707 PROTEIN"/>
    <property type="match status" value="1"/>
</dbReference>
<dbReference type="Proteomes" id="UP000319516">
    <property type="component" value="Unassembled WGS sequence"/>
</dbReference>
<organism evidence="2 3">
    <name type="scientific">Ornithinicoccus hortensis</name>
    <dbReference type="NCBI Taxonomy" id="82346"/>
    <lineage>
        <taxon>Bacteria</taxon>
        <taxon>Bacillati</taxon>
        <taxon>Actinomycetota</taxon>
        <taxon>Actinomycetes</taxon>
        <taxon>Micrococcales</taxon>
        <taxon>Intrasporangiaceae</taxon>
        <taxon>Ornithinicoccus</taxon>
    </lineage>
</organism>
<comment type="caution">
    <text evidence="2">The sequence shown here is derived from an EMBL/GenBank/DDBJ whole genome shotgun (WGS) entry which is preliminary data.</text>
</comment>
<reference evidence="2 3" key="1">
    <citation type="submission" date="2019-06" db="EMBL/GenBank/DDBJ databases">
        <title>Sequencing the genomes of 1000 actinobacteria strains.</title>
        <authorList>
            <person name="Klenk H.-P."/>
        </authorList>
    </citation>
    <scope>NUCLEOTIDE SEQUENCE [LARGE SCALE GENOMIC DNA]</scope>
    <source>
        <strain evidence="2 3">DSM 12335</strain>
    </source>
</reference>
<dbReference type="OrthoDB" id="3227561at2"/>
<proteinExistence type="predicted"/>
<dbReference type="EMBL" id="VFOP01000001">
    <property type="protein sequence ID" value="TQL49117.1"/>
    <property type="molecule type" value="Genomic_DNA"/>
</dbReference>
<evidence type="ECO:0000313" key="2">
    <source>
        <dbReference type="EMBL" id="TQL49117.1"/>
    </source>
</evidence>
<dbReference type="RefSeq" id="WP_141783417.1">
    <property type="nucleotide sequence ID" value="NZ_BAAAIK010000008.1"/>
</dbReference>
<dbReference type="InterPro" id="IPR025870">
    <property type="entry name" value="Glyoxalase-like_dom"/>
</dbReference>
<dbReference type="Gene3D" id="3.10.180.10">
    <property type="entry name" value="2,3-Dihydroxybiphenyl 1,2-Dioxygenase, domain 1"/>
    <property type="match status" value="1"/>
</dbReference>
<dbReference type="Pfam" id="PF13468">
    <property type="entry name" value="Glyoxalase_3"/>
    <property type="match status" value="1"/>
</dbReference>
<accession>A0A542YM10</accession>
<keyword evidence="3" id="KW-1185">Reference proteome</keyword>
<dbReference type="PANTHER" id="PTHR40265:SF1">
    <property type="entry name" value="GLYOXALASE-LIKE DOMAIN-CONTAINING PROTEIN"/>
    <property type="match status" value="1"/>
</dbReference>
<protein>
    <submittedName>
        <fullName evidence="2">Glyoxalase-like protein</fullName>
    </submittedName>
</protein>
<sequence length="209" mass="22495">MQTRIDHLVLAGPDLAELVDHVTGRTGVAPVDGGPHVGLGTRNALLGLGGMRYLELVAPDPDQPEPERPRPFGIDRLTAPRLVGWSVRTHEMDDLLAAARRSGYDPRAAVPMSRVRPDGETLTWRVTPTEGGLDGILPFLIDWGETPHPTEGLPLVELVTLNVFHPDLAAVTAGLKAMRLRTGAPVRLESGPRRLSATLNTAEGRIELG</sequence>
<name>A0A542YM10_9MICO</name>
<dbReference type="SUPFAM" id="SSF54593">
    <property type="entry name" value="Glyoxalase/Bleomycin resistance protein/Dihydroxybiphenyl dioxygenase"/>
    <property type="match status" value="1"/>
</dbReference>
<evidence type="ECO:0000259" key="1">
    <source>
        <dbReference type="Pfam" id="PF13468"/>
    </source>
</evidence>